<dbReference type="EMBL" id="FNUS01000005">
    <property type="protein sequence ID" value="SEG37030.1"/>
    <property type="molecule type" value="Genomic_DNA"/>
</dbReference>
<dbReference type="AlphaFoldDB" id="A0A1H5ZLM4"/>
<keyword evidence="1" id="KW-0812">Transmembrane</keyword>
<keyword evidence="3" id="KW-1185">Reference proteome</keyword>
<evidence type="ECO:0000256" key="1">
    <source>
        <dbReference type="SAM" id="Phobius"/>
    </source>
</evidence>
<keyword evidence="1" id="KW-1133">Transmembrane helix</keyword>
<dbReference type="InterPro" id="IPR025324">
    <property type="entry name" value="DUF4230"/>
</dbReference>
<organism evidence="2 3">
    <name type="scientific">Halpernia humi</name>
    <dbReference type="NCBI Taxonomy" id="493375"/>
    <lineage>
        <taxon>Bacteria</taxon>
        <taxon>Pseudomonadati</taxon>
        <taxon>Bacteroidota</taxon>
        <taxon>Flavobacteriia</taxon>
        <taxon>Flavobacteriales</taxon>
        <taxon>Weeksellaceae</taxon>
        <taxon>Chryseobacterium group</taxon>
        <taxon>Halpernia</taxon>
    </lineage>
</organism>
<dbReference type="Proteomes" id="UP000236738">
    <property type="component" value="Unassembled WGS sequence"/>
</dbReference>
<name>A0A1H5ZLM4_9FLAO</name>
<sequence>MINTIKYFISFIIGAMAMLFLFFIWQKITGKSADQVQNDYYIITNQIKKMNKLVVMEQDFSSMQKTKFSTELAGGLLPASEKKIITFTKTHAQVSYDLNKMKIKVDSLGKKLIIQELPNAEIKITPSVEIQSFDDSFFNRFDENDIKKITNSAKENAFKTVNQNRLRSEGRKQLLIDLNQIFVLAKALNYKIIDQTGTLDTSKL</sequence>
<reference evidence="3" key="1">
    <citation type="submission" date="2016-10" db="EMBL/GenBank/DDBJ databases">
        <authorList>
            <person name="Varghese N."/>
            <person name="Submissions S."/>
        </authorList>
    </citation>
    <scope>NUCLEOTIDE SEQUENCE [LARGE SCALE GENOMIC DNA]</scope>
    <source>
        <strain evidence="3">DSM 21580</strain>
    </source>
</reference>
<keyword evidence="1" id="KW-0472">Membrane</keyword>
<evidence type="ECO:0000313" key="3">
    <source>
        <dbReference type="Proteomes" id="UP000236738"/>
    </source>
</evidence>
<evidence type="ECO:0008006" key="4">
    <source>
        <dbReference type="Google" id="ProtNLM"/>
    </source>
</evidence>
<accession>A0A1H5ZLM4</accession>
<proteinExistence type="predicted"/>
<gene>
    <name evidence="2" type="ORF">SAMN05421847_2077</name>
</gene>
<evidence type="ECO:0000313" key="2">
    <source>
        <dbReference type="EMBL" id="SEG37030.1"/>
    </source>
</evidence>
<feature type="transmembrane region" description="Helical" evidence="1">
    <location>
        <begin position="7"/>
        <end position="25"/>
    </location>
</feature>
<protein>
    <recommendedName>
        <fullName evidence="4">DUF4230 domain-containing protein</fullName>
    </recommendedName>
</protein>
<dbReference type="Pfam" id="PF14014">
    <property type="entry name" value="DUF4230"/>
    <property type="match status" value="1"/>
</dbReference>